<feature type="region of interest" description="Disordered" evidence="2">
    <location>
        <begin position="165"/>
        <end position="217"/>
    </location>
</feature>
<feature type="compositionally biased region" description="Basic and acidic residues" evidence="2">
    <location>
        <begin position="165"/>
        <end position="182"/>
    </location>
</feature>
<feature type="coiled-coil region" evidence="1">
    <location>
        <begin position="350"/>
        <end position="384"/>
    </location>
</feature>
<dbReference type="AlphaFoldDB" id="A0A242KUK0"/>
<feature type="coiled-coil region" evidence="1">
    <location>
        <begin position="83"/>
        <end position="151"/>
    </location>
</feature>
<feature type="region of interest" description="Disordered" evidence="2">
    <location>
        <begin position="405"/>
        <end position="457"/>
    </location>
</feature>
<dbReference type="EMBL" id="NGMS01000003">
    <property type="protein sequence ID" value="OTP24914.1"/>
    <property type="molecule type" value="Genomic_DNA"/>
</dbReference>
<feature type="compositionally biased region" description="Basic and acidic residues" evidence="2">
    <location>
        <begin position="423"/>
        <end position="437"/>
    </location>
</feature>
<evidence type="ECO:0000313" key="4">
    <source>
        <dbReference type="Proteomes" id="UP000195024"/>
    </source>
</evidence>
<evidence type="ECO:0000313" key="3">
    <source>
        <dbReference type="EMBL" id="OTP24914.1"/>
    </source>
</evidence>
<reference evidence="3 4" key="1">
    <citation type="submission" date="2017-05" db="EMBL/GenBank/DDBJ databases">
        <title>The Genome Sequence of Enterococcus mundtii 6B1_DIV0119.</title>
        <authorList>
            <consortium name="The Broad Institute Genomics Platform"/>
            <consortium name="The Broad Institute Genomic Center for Infectious Diseases"/>
            <person name="Earl A."/>
            <person name="Manson A."/>
            <person name="Schwartman J."/>
            <person name="Gilmore M."/>
            <person name="Abouelleil A."/>
            <person name="Cao P."/>
            <person name="Chapman S."/>
            <person name="Cusick C."/>
            <person name="Shea T."/>
            <person name="Young S."/>
            <person name="Neafsey D."/>
            <person name="Nusbaum C."/>
            <person name="Birren B."/>
        </authorList>
    </citation>
    <scope>NUCLEOTIDE SEQUENCE [LARGE SCALE GENOMIC DNA]</scope>
    <source>
        <strain evidence="3 4">6B1_DIV0119</strain>
    </source>
</reference>
<evidence type="ECO:0000256" key="1">
    <source>
        <dbReference type="SAM" id="Coils"/>
    </source>
</evidence>
<name>A0A242KUK0_ENTMU</name>
<dbReference type="Proteomes" id="UP000195024">
    <property type="component" value="Unassembled WGS sequence"/>
</dbReference>
<organism evidence="3 4">
    <name type="scientific">Enterococcus mundtii</name>
    <dbReference type="NCBI Taxonomy" id="53346"/>
    <lineage>
        <taxon>Bacteria</taxon>
        <taxon>Bacillati</taxon>
        <taxon>Bacillota</taxon>
        <taxon>Bacilli</taxon>
        <taxon>Lactobacillales</taxon>
        <taxon>Enterococcaceae</taxon>
        <taxon>Enterococcus</taxon>
    </lineage>
</organism>
<protein>
    <submittedName>
        <fullName evidence="3">Uncharacterized protein</fullName>
    </submittedName>
</protein>
<keyword evidence="1" id="KW-0175">Coiled coil</keyword>
<dbReference type="RefSeq" id="WP_086335452.1">
    <property type="nucleotide sequence ID" value="NZ_CABHEA010000004.1"/>
</dbReference>
<accession>A0A242KUK0</accession>
<gene>
    <name evidence="3" type="ORF">A5802_002824</name>
</gene>
<comment type="caution">
    <text evidence="3">The sequence shown here is derived from an EMBL/GenBank/DDBJ whole genome shotgun (WGS) entry which is preliminary data.</text>
</comment>
<sequence length="457" mass="52727">MEKLKKNIEVTRFLNTAIRDGVLNPQAIGQESLSRLRLHILIKEQSLTINLKAPNLSDNAFHRISKQLDVVKRFSQQTTSITAENIQLSAKQIDQKIERLNEKDSELNEQIKEIKSEVKKYSSRTANPDQYNKATTKLNNVNKELNNNRNNIYSHRAMKLVLKEQERQQAKSNRRESVDQSPRRQSVSQVKSEPRQSVVQKLSTPRQSLAQQQEKRTEKIDSLTEKIMNTEKIIQALAKERDGLVSNPNVKEEFAIYTEGIQLHRKQADNLYHQLGTIDSKIATKLEKKFADSPYGKVACPLTPKEISAIKVAKANEKFNQSYRNSSPEPKMNKKLRIDTGKTLSESEKIAEKKKLMQATKHNLQKIEKKLQKYQNRKKNIFGLIANAFQRKKIQSLKDKKTDLINTLEQPQKKPQKGILKPTFKEQVTDAHNKQEQQMKNQKQRGDRTQSPGFSRS</sequence>
<proteinExistence type="predicted"/>
<feature type="compositionally biased region" description="Polar residues" evidence="2">
    <location>
        <begin position="183"/>
        <end position="212"/>
    </location>
</feature>
<evidence type="ECO:0000256" key="2">
    <source>
        <dbReference type="SAM" id="MobiDB-lite"/>
    </source>
</evidence>